<reference evidence="2" key="1">
    <citation type="submission" date="2007-06" db="EMBL/GenBank/DDBJ databases">
        <title>Bracovirus Evolution: Comparative Genomics of Multiple Viral and Proviral Genomes.</title>
        <authorList>
            <person name="Desjardins C.A."/>
            <person name="Gundersen-Rindal D.E."/>
            <person name="Hostetler J.B."/>
            <person name="Tallon L.J."/>
            <person name="Utterback T.R."/>
            <person name="Fuester R.W."/>
            <person name="Schatz M.C."/>
            <person name="Pedroni M.J."/>
            <person name="Fadrosh D.W."/>
            <person name="Haas B.J."/>
            <person name="Toms B.S."/>
            <person name="Chen D."/>
            <person name="Nene V."/>
        </authorList>
    </citation>
    <scope>NUCLEOTIDE SEQUENCE</scope>
</reference>
<sequence length="113" mass="12698">MNSGVVRPGTEQRQNRQSSTSTIIDLKQEKLTNSRPSKQSEKTPKNKDNVLCKLLNRLSLSKKQLDESNHPYTPDPEEQDSSKNKSPTTTQVTIFYAPVAQLALSSEYDCTLD</sequence>
<feature type="compositionally biased region" description="Basic and acidic residues" evidence="1">
    <location>
        <begin position="26"/>
        <end position="50"/>
    </location>
</feature>
<evidence type="ECO:0000313" key="2">
    <source>
        <dbReference type="EMBL" id="ACE75232.1"/>
    </source>
</evidence>
<organism evidence="2">
    <name type="scientific">Glyptapanteles flavicoxis</name>
    <dbReference type="NCBI Taxonomy" id="463051"/>
    <lineage>
        <taxon>Eukaryota</taxon>
        <taxon>Metazoa</taxon>
        <taxon>Ecdysozoa</taxon>
        <taxon>Arthropoda</taxon>
        <taxon>Hexapoda</taxon>
        <taxon>Insecta</taxon>
        <taxon>Pterygota</taxon>
        <taxon>Neoptera</taxon>
        <taxon>Endopterygota</taxon>
        <taxon>Hymenoptera</taxon>
        <taxon>Apocrita</taxon>
        <taxon>Ichneumonoidea</taxon>
        <taxon>Braconidae</taxon>
        <taxon>Microgastrinae</taxon>
        <taxon>Glyptapanteles</taxon>
    </lineage>
</organism>
<feature type="region of interest" description="Disordered" evidence="1">
    <location>
        <begin position="1"/>
        <end position="89"/>
    </location>
</feature>
<gene>
    <name evidence="2" type="ORF">GFP_L2_0060</name>
</gene>
<name>B7S8K7_9HYME</name>
<feature type="compositionally biased region" description="Polar residues" evidence="1">
    <location>
        <begin position="11"/>
        <end position="23"/>
    </location>
</feature>
<dbReference type="EMBL" id="EF710648">
    <property type="protein sequence ID" value="ACE75232.1"/>
    <property type="molecule type" value="Genomic_DNA"/>
</dbReference>
<evidence type="ECO:0000256" key="1">
    <source>
        <dbReference type="SAM" id="MobiDB-lite"/>
    </source>
</evidence>
<accession>B7S8K7</accession>
<dbReference type="AlphaFoldDB" id="B7S8K7"/>
<proteinExistence type="predicted"/>
<protein>
    <submittedName>
        <fullName evidence="2">Uncharacterized protein</fullName>
    </submittedName>
</protein>